<dbReference type="NCBIfam" id="TIGR00657">
    <property type="entry name" value="asp_kinases"/>
    <property type="match status" value="1"/>
</dbReference>
<keyword evidence="11 28" id="KW-0808">Transferase</keyword>
<evidence type="ECO:0000256" key="27">
    <source>
        <dbReference type="ARBA" id="ARBA00049031"/>
    </source>
</evidence>
<dbReference type="CDD" id="cd04921">
    <property type="entry name" value="ACT_AKi-HSDH-ThrA-like_1"/>
    <property type="match status" value="1"/>
</dbReference>
<evidence type="ECO:0000256" key="24">
    <source>
        <dbReference type="ARBA" id="ARBA00044938"/>
    </source>
</evidence>
<keyword evidence="18 28" id="KW-0560">Oxidoreductase</keyword>
<name>Q7MNR5_VIBVY</name>
<dbReference type="FunFam" id="3.30.2130.10:FF:000001">
    <property type="entry name" value="Bifunctional aspartokinase/homoserine dehydrogenase"/>
    <property type="match status" value="1"/>
</dbReference>
<evidence type="ECO:0000256" key="20">
    <source>
        <dbReference type="ARBA" id="ARBA00023053"/>
    </source>
</evidence>
<dbReference type="InterPro" id="IPR001341">
    <property type="entry name" value="Asp_kinase"/>
</dbReference>
<dbReference type="SUPFAM" id="SSF55021">
    <property type="entry name" value="ACT-like"/>
    <property type="match status" value="2"/>
</dbReference>
<keyword evidence="12" id="KW-0791">Threonine biosynthesis</keyword>
<dbReference type="InterPro" id="IPR045865">
    <property type="entry name" value="ACT-like_dom_sf"/>
</dbReference>
<dbReference type="SUPFAM" id="SSF55347">
    <property type="entry name" value="Glyceraldehyde-3-phosphate dehydrogenase-like, C-terminal domain"/>
    <property type="match status" value="1"/>
</dbReference>
<comment type="pathway">
    <text evidence="6 28">Amino-acid biosynthesis; L-threonine biosynthesis; L-threonine from L-aspartate: step 1/5.</text>
</comment>
<dbReference type="InterPro" id="IPR049638">
    <property type="entry name" value="AK-HD"/>
</dbReference>
<comment type="pathway">
    <text evidence="3 28">Amino-acid biosynthesis; L-methionine biosynthesis via de novo pathway; L-homoserine from L-aspartate: step 1/3.</text>
</comment>
<keyword evidence="21" id="KW-0457">Lysine biosynthesis</keyword>
<dbReference type="InterPro" id="IPR001048">
    <property type="entry name" value="Asp/Glu/Uridylate_kinase"/>
</dbReference>
<dbReference type="GO" id="GO:0004412">
    <property type="term" value="F:homoserine dehydrogenase activity"/>
    <property type="evidence" value="ECO:0007669"/>
    <property type="project" value="UniProtKB-UniRule"/>
</dbReference>
<comment type="subunit">
    <text evidence="9 28">Homotetramer.</text>
</comment>
<evidence type="ECO:0000256" key="4">
    <source>
        <dbReference type="ARBA" id="ARBA00005056"/>
    </source>
</evidence>
<organism evidence="30 31">
    <name type="scientific">Vibrio vulnificus (strain YJ016)</name>
    <dbReference type="NCBI Taxonomy" id="196600"/>
    <lineage>
        <taxon>Bacteria</taxon>
        <taxon>Pseudomonadati</taxon>
        <taxon>Pseudomonadota</taxon>
        <taxon>Gammaproteobacteria</taxon>
        <taxon>Vibrionales</taxon>
        <taxon>Vibrionaceae</taxon>
        <taxon>Vibrio</taxon>
    </lineage>
</organism>
<dbReference type="Pfam" id="PF00696">
    <property type="entry name" value="AA_kinase"/>
    <property type="match status" value="1"/>
</dbReference>
<dbReference type="FunFam" id="3.40.50.720:FF:000083">
    <property type="entry name" value="Bifunctional aspartokinase/homoserine dehydrogenase"/>
    <property type="match status" value="1"/>
</dbReference>
<keyword evidence="10 28" id="KW-0028">Amino-acid biosynthesis</keyword>
<evidence type="ECO:0000256" key="13">
    <source>
        <dbReference type="ARBA" id="ARBA00022723"/>
    </source>
</evidence>
<dbReference type="HOGENOM" id="CLU_009116_7_1_6"/>
<evidence type="ECO:0000256" key="5">
    <source>
        <dbReference type="ARBA" id="ARBA00005062"/>
    </source>
</evidence>
<dbReference type="GO" id="GO:0009090">
    <property type="term" value="P:homoserine biosynthetic process"/>
    <property type="evidence" value="ECO:0007669"/>
    <property type="project" value="UniProtKB-ARBA"/>
</dbReference>
<comment type="catalytic activity">
    <reaction evidence="26">
        <text>L-homoserine + NADP(+) = L-aspartate 4-semialdehyde + NADPH + H(+)</text>
        <dbReference type="Rhea" id="RHEA:15761"/>
        <dbReference type="ChEBI" id="CHEBI:15378"/>
        <dbReference type="ChEBI" id="CHEBI:57476"/>
        <dbReference type="ChEBI" id="CHEBI:57783"/>
        <dbReference type="ChEBI" id="CHEBI:58349"/>
        <dbReference type="ChEBI" id="CHEBI:537519"/>
        <dbReference type="EC" id="1.1.1.3"/>
    </reaction>
    <physiologicalReaction direction="right-to-left" evidence="26">
        <dbReference type="Rhea" id="RHEA:15763"/>
    </physiologicalReaction>
</comment>
<dbReference type="KEGG" id="vvy:VV0650"/>
<dbReference type="EC" id="2.7.2.4" evidence="28"/>
<dbReference type="GO" id="GO:0046872">
    <property type="term" value="F:metal ion binding"/>
    <property type="evidence" value="ECO:0007669"/>
    <property type="project" value="UniProtKB-KW"/>
</dbReference>
<accession>Q7MNR5</accession>
<evidence type="ECO:0000256" key="17">
    <source>
        <dbReference type="ARBA" id="ARBA00022857"/>
    </source>
</evidence>
<evidence type="ECO:0000256" key="10">
    <source>
        <dbReference type="ARBA" id="ARBA00022605"/>
    </source>
</evidence>
<evidence type="ECO:0000256" key="9">
    <source>
        <dbReference type="ARBA" id="ARBA00011881"/>
    </source>
</evidence>
<dbReference type="UniPathway" id="UPA00034">
    <property type="reaction ID" value="UER00015"/>
</dbReference>
<dbReference type="InterPro" id="IPR042199">
    <property type="entry name" value="AsparK_Bifunc_asparK/hSer_DH"/>
</dbReference>
<dbReference type="Gene3D" id="3.40.1160.10">
    <property type="entry name" value="Acetylglutamate kinase-like"/>
    <property type="match status" value="1"/>
</dbReference>
<dbReference type="PROSITE" id="PS00324">
    <property type="entry name" value="ASPARTOKINASE"/>
    <property type="match status" value="1"/>
</dbReference>
<dbReference type="InterPro" id="IPR005106">
    <property type="entry name" value="Asp/hSer_DH_NAD-bd"/>
</dbReference>
<dbReference type="SUPFAM" id="SSF51735">
    <property type="entry name" value="NAD(P)-binding Rossmann-fold domains"/>
    <property type="match status" value="1"/>
</dbReference>
<keyword evidence="22" id="KW-0486">Methionine biosynthesis</keyword>
<dbReference type="PANTHER" id="PTHR43070:SF3">
    <property type="entry name" value="HOMOSERINE DEHYDROGENASE"/>
    <property type="match status" value="1"/>
</dbReference>
<dbReference type="InterPro" id="IPR036393">
    <property type="entry name" value="AceGlu_kinase-like_sf"/>
</dbReference>
<dbReference type="GO" id="GO:0009089">
    <property type="term" value="P:lysine biosynthetic process via diaminopimelate"/>
    <property type="evidence" value="ECO:0007669"/>
    <property type="project" value="UniProtKB-UniRule"/>
</dbReference>
<evidence type="ECO:0000256" key="28">
    <source>
        <dbReference type="PIRNR" id="PIRNR000727"/>
    </source>
</evidence>
<dbReference type="NCBIfam" id="NF007003">
    <property type="entry name" value="PRK09466.1"/>
    <property type="match status" value="1"/>
</dbReference>
<evidence type="ECO:0000256" key="6">
    <source>
        <dbReference type="ARBA" id="ARBA00005139"/>
    </source>
</evidence>
<dbReference type="InterPro" id="IPR018042">
    <property type="entry name" value="Aspartate_kinase_CS"/>
</dbReference>
<comment type="pathway">
    <text evidence="2 28">Amino-acid biosynthesis; L-lysine biosynthesis via DAP pathway; (S)-tetrahydrodipicolinate from L-aspartate: step 1/4.</text>
</comment>
<comment type="pathway">
    <text evidence="4 28">Amino-acid biosynthesis; L-threonine biosynthesis; L-threonine from L-aspartate: step 3/5.</text>
</comment>
<dbReference type="Gene3D" id="3.30.2130.10">
    <property type="entry name" value="VC0802-like"/>
    <property type="match status" value="1"/>
</dbReference>
<evidence type="ECO:0000256" key="1">
    <source>
        <dbReference type="ARBA" id="ARBA00001920"/>
    </source>
</evidence>
<keyword evidence="23" id="KW-0511">Multifunctional enzyme</keyword>
<keyword evidence="13" id="KW-0479">Metal-binding</keyword>
<dbReference type="Gene3D" id="3.30.360.10">
    <property type="entry name" value="Dihydrodipicolinate Reductase, domain 2"/>
    <property type="match status" value="1"/>
</dbReference>
<comment type="catalytic activity">
    <reaction evidence="27">
        <text>L-homoserine + NAD(+) = L-aspartate 4-semialdehyde + NADH + H(+)</text>
        <dbReference type="Rhea" id="RHEA:15757"/>
        <dbReference type="ChEBI" id="CHEBI:15378"/>
        <dbReference type="ChEBI" id="CHEBI:57476"/>
        <dbReference type="ChEBI" id="CHEBI:57540"/>
        <dbReference type="ChEBI" id="CHEBI:57945"/>
        <dbReference type="ChEBI" id="CHEBI:537519"/>
        <dbReference type="EC" id="1.1.1.3"/>
    </reaction>
    <physiologicalReaction direction="right-to-left" evidence="27">
        <dbReference type="Rhea" id="RHEA:15759"/>
    </physiologicalReaction>
</comment>
<dbReference type="CDD" id="cd04257">
    <property type="entry name" value="AAK_AK-HSDH"/>
    <property type="match status" value="1"/>
</dbReference>
<dbReference type="GO" id="GO:0050661">
    <property type="term" value="F:NADP binding"/>
    <property type="evidence" value="ECO:0007669"/>
    <property type="project" value="UniProtKB-UniRule"/>
</dbReference>
<protein>
    <recommendedName>
        <fullName evidence="28">Bifunctional aspartokinase/homoserine dehydrogenase</fullName>
    </recommendedName>
    <domain>
        <recommendedName>
            <fullName evidence="28">Aspartokinase</fullName>
            <ecNumber evidence="28">2.7.2.4</ecNumber>
        </recommendedName>
    </domain>
    <domain>
        <recommendedName>
            <fullName evidence="28">Homoserine dehydrogenase</fullName>
            <ecNumber evidence="28">1.1.1.3</ecNumber>
        </recommendedName>
    </domain>
</protein>
<dbReference type="Gene3D" id="1.20.120.1320">
    <property type="entry name" value="Aspartokinase, catalytic domain"/>
    <property type="match status" value="1"/>
</dbReference>
<evidence type="ECO:0000259" key="29">
    <source>
        <dbReference type="PROSITE" id="PS51671"/>
    </source>
</evidence>
<dbReference type="UniPathway" id="UPA00050">
    <property type="reaction ID" value="UER00063"/>
</dbReference>
<comment type="similarity">
    <text evidence="7 28">In the C-terminal section; belongs to the homoserine dehydrogenase family.</text>
</comment>
<evidence type="ECO:0000256" key="12">
    <source>
        <dbReference type="ARBA" id="ARBA00022697"/>
    </source>
</evidence>
<dbReference type="UniPathway" id="UPA00051">
    <property type="reaction ID" value="UER00462"/>
</dbReference>
<evidence type="ECO:0000256" key="14">
    <source>
        <dbReference type="ARBA" id="ARBA00022741"/>
    </source>
</evidence>
<evidence type="ECO:0000256" key="22">
    <source>
        <dbReference type="ARBA" id="ARBA00023167"/>
    </source>
</evidence>
<proteinExistence type="inferred from homology"/>
<dbReference type="EMBL" id="BA000037">
    <property type="protein sequence ID" value="BAC93414.1"/>
    <property type="molecule type" value="Genomic_DNA"/>
</dbReference>
<dbReference type="Pfam" id="PF03447">
    <property type="entry name" value="NAD_binding_3"/>
    <property type="match status" value="1"/>
</dbReference>
<keyword evidence="20" id="KW-0915">Sodium</keyword>
<dbReference type="PROSITE" id="PS01042">
    <property type="entry name" value="HOMOSER_DHGENASE"/>
    <property type="match status" value="1"/>
</dbReference>
<comment type="cofactor">
    <cofactor evidence="1">
        <name>a metal cation</name>
        <dbReference type="ChEBI" id="CHEBI:25213"/>
    </cofactor>
</comment>
<dbReference type="InterPro" id="IPR002912">
    <property type="entry name" value="ACT_dom"/>
</dbReference>
<evidence type="ECO:0000256" key="3">
    <source>
        <dbReference type="ARBA" id="ARBA00004986"/>
    </source>
</evidence>
<feature type="domain" description="ACT" evidence="29">
    <location>
        <begin position="356"/>
        <end position="431"/>
    </location>
</feature>
<dbReference type="InterPro" id="IPR054352">
    <property type="entry name" value="ACT_Aspartokinase"/>
</dbReference>
<evidence type="ECO:0000256" key="21">
    <source>
        <dbReference type="ARBA" id="ARBA00023154"/>
    </source>
</evidence>
<evidence type="ECO:0000313" key="30">
    <source>
        <dbReference type="EMBL" id="BAC93414.1"/>
    </source>
</evidence>
<dbReference type="PIRSF" id="PIRSF000727">
    <property type="entry name" value="ThrA"/>
    <property type="match status" value="1"/>
</dbReference>
<keyword evidence="16 28" id="KW-0067">ATP-binding</keyword>
<evidence type="ECO:0000256" key="15">
    <source>
        <dbReference type="ARBA" id="ARBA00022777"/>
    </source>
</evidence>
<dbReference type="FunFam" id="3.40.1160.10:FF:000016">
    <property type="entry name" value="Bifunctional aspartokinase/homoserine dehydrogenase"/>
    <property type="match status" value="1"/>
</dbReference>
<dbReference type="InterPro" id="IPR019811">
    <property type="entry name" value="HDH_CS"/>
</dbReference>
<dbReference type="InterPro" id="IPR036291">
    <property type="entry name" value="NAD(P)-bd_dom_sf"/>
</dbReference>
<dbReference type="EC" id="1.1.1.3" evidence="28"/>
<comment type="catalytic activity">
    <reaction evidence="25">
        <text>L-aspartate + ATP = 4-phospho-L-aspartate + ADP</text>
        <dbReference type="Rhea" id="RHEA:23776"/>
        <dbReference type="ChEBI" id="CHEBI:29991"/>
        <dbReference type="ChEBI" id="CHEBI:30616"/>
        <dbReference type="ChEBI" id="CHEBI:57535"/>
        <dbReference type="ChEBI" id="CHEBI:456216"/>
        <dbReference type="EC" id="2.7.2.4"/>
    </reaction>
    <physiologicalReaction direction="left-to-right" evidence="25">
        <dbReference type="Rhea" id="RHEA:23777"/>
    </physiologicalReaction>
</comment>
<dbReference type="AlphaFoldDB" id="Q7MNR5"/>
<dbReference type="eggNOG" id="COG0527">
    <property type="taxonomic scope" value="Bacteria"/>
</dbReference>
<dbReference type="Proteomes" id="UP000002675">
    <property type="component" value="Chromosome I"/>
</dbReference>
<keyword evidence="15 28" id="KW-0418">Kinase</keyword>
<dbReference type="CDD" id="cd04922">
    <property type="entry name" value="ACT_AKi-HSDH-ThrA_2"/>
    <property type="match status" value="1"/>
</dbReference>
<dbReference type="GO" id="GO:0009088">
    <property type="term" value="P:threonine biosynthetic process"/>
    <property type="evidence" value="ECO:0007669"/>
    <property type="project" value="UniProtKB-UniRule"/>
</dbReference>
<evidence type="ECO:0000256" key="18">
    <source>
        <dbReference type="ARBA" id="ARBA00023002"/>
    </source>
</evidence>
<dbReference type="STRING" id="672.VV93_v1c05890"/>
<keyword evidence="14 28" id="KW-0547">Nucleotide-binding</keyword>
<dbReference type="InterPro" id="IPR011147">
    <property type="entry name" value="Bifunc_Aspkin/hSer_DH"/>
</dbReference>
<evidence type="ECO:0000256" key="2">
    <source>
        <dbReference type="ARBA" id="ARBA00004766"/>
    </source>
</evidence>
<dbReference type="Pfam" id="PF00742">
    <property type="entry name" value="Homoserine_dh"/>
    <property type="match status" value="1"/>
</dbReference>
<keyword evidence="17 28" id="KW-0521">NADP</keyword>
<evidence type="ECO:0000256" key="8">
    <source>
        <dbReference type="ARBA" id="ARBA00010046"/>
    </source>
</evidence>
<keyword evidence="19" id="KW-0520">NAD</keyword>
<evidence type="ECO:0000256" key="11">
    <source>
        <dbReference type="ARBA" id="ARBA00022679"/>
    </source>
</evidence>
<dbReference type="GO" id="GO:0005524">
    <property type="term" value="F:ATP binding"/>
    <property type="evidence" value="ECO:0007669"/>
    <property type="project" value="UniProtKB-UniRule"/>
</dbReference>
<comment type="function">
    <text evidence="24">Bifunctional aspartate kinase and homoserine dehydrogenase that catalyzes the first and the third steps toward the synthesis of lysine, methionine and threonine from aspartate.</text>
</comment>
<evidence type="ECO:0000256" key="7">
    <source>
        <dbReference type="ARBA" id="ARBA00007952"/>
    </source>
</evidence>
<dbReference type="eggNOG" id="COG0460">
    <property type="taxonomic scope" value="Bacteria"/>
</dbReference>
<dbReference type="GO" id="GO:0009086">
    <property type="term" value="P:methionine biosynthetic process"/>
    <property type="evidence" value="ECO:0007669"/>
    <property type="project" value="UniProtKB-KW"/>
</dbReference>
<dbReference type="PANTHER" id="PTHR43070">
    <property type="match status" value="1"/>
</dbReference>
<sequence length="855" mass="92317">MLGQAAERKNKFQKKACIQQDTGLFLYRLKIIREEGMRVLKFGGSSLADADRFLRAADIVANNAKQEEVSVVLSAPGKTTNKLVAVIESALKNGEAERQVDELDTAFKQLLSDIKQQLPSLNGDAYLKQVADSLSQLRQFVHGIGLLGMCPDNVNARIISKGERVSIQLMKAVLEAKGHLVNLIDPVDYLLAHGDHLEGMVDVDVSTQNFRSNPLPQGHVHIMPGFTAGNKHGELVTLGRNGSDYSAAVLAACLRADCCEIWTDVDGVYNCDPRLVEDARLLKSLSYQEAMELSYFGASVLHPKTIAPIAQFHIPCLIKNSFNPQGAGTLIGQDTGEDNLAIKGITTLNNLTMVNVSGPGMKGMVGMASRVFGAMSASGVSIVLITQSSSEYSISFCIEAADRPLAEQALSDAFELELKDGLLEPVEFLTNVSIITLVGDGMRTSKGVASQFFASLAEVSVNVIAIAQGSSERAISAVIPEDKISQAIKACHENLFNSKHYLDVFVVGVGGVGGELVDQIQRQQAKLADKGIVIRVCGLANSKGLLLDSNGLPLEHWRDRMANASEAFSLASLIATVQRNHIINPVLVDCTSSDVIANQYAEFLAAGFHVVTPNKKANTASMAYYHQLRDVARSSRRKLMYETTVGAGLPVIENLQNLISAGDELERFSGILSGSLSFIFGKLDEGMTLSEATNIAKQNGFTEPDPRDDLSGMDVARKLLILAREAGMALELEDVEVDQALPPSFDDSGSVDEFMARLPEADAYFKQLSAQAAEEGKVLRYVGEIIDGKCKVSIAAVDENDPMFKIKDGENALAFYSRYYQPIPLVLRGYGAGTQVTAAGVFSDVMRTLGWKLGV</sequence>
<dbReference type="GO" id="GO:0004072">
    <property type="term" value="F:aspartate kinase activity"/>
    <property type="evidence" value="ECO:0007669"/>
    <property type="project" value="UniProtKB-UniRule"/>
</dbReference>
<dbReference type="Gene3D" id="3.40.50.720">
    <property type="entry name" value="NAD(P)-binding Rossmann-like Domain"/>
    <property type="match status" value="1"/>
</dbReference>
<dbReference type="PROSITE" id="PS51671">
    <property type="entry name" value="ACT"/>
    <property type="match status" value="1"/>
</dbReference>
<evidence type="ECO:0000256" key="26">
    <source>
        <dbReference type="ARBA" id="ARBA00048841"/>
    </source>
</evidence>
<dbReference type="Pfam" id="PF22468">
    <property type="entry name" value="ACT_9"/>
    <property type="match status" value="2"/>
</dbReference>
<evidence type="ECO:0000256" key="16">
    <source>
        <dbReference type="ARBA" id="ARBA00022840"/>
    </source>
</evidence>
<dbReference type="SUPFAM" id="SSF53633">
    <property type="entry name" value="Carbamate kinase-like"/>
    <property type="match status" value="1"/>
</dbReference>
<gene>
    <name evidence="30" type="ordered locus">VV0650</name>
</gene>
<evidence type="ECO:0000313" key="31">
    <source>
        <dbReference type="Proteomes" id="UP000002675"/>
    </source>
</evidence>
<evidence type="ECO:0000256" key="25">
    <source>
        <dbReference type="ARBA" id="ARBA00048561"/>
    </source>
</evidence>
<dbReference type="InterPro" id="IPR041743">
    <property type="entry name" value="AK-HSDH_N"/>
</dbReference>
<evidence type="ECO:0000256" key="19">
    <source>
        <dbReference type="ARBA" id="ARBA00023027"/>
    </source>
</evidence>
<comment type="similarity">
    <text evidence="8 28">In the N-terminal section; belongs to the aspartokinase family.</text>
</comment>
<reference evidence="30 31" key="1">
    <citation type="journal article" date="2003" name="Genome Res.">
        <title>Comparative genome analysis of Vibrio vulnificus, a marine pathogen.</title>
        <authorList>
            <person name="Chen C.Y."/>
            <person name="Wu K.M."/>
            <person name="Chang Y.C."/>
            <person name="Chang C.H."/>
            <person name="Tsai H.C."/>
            <person name="Liao T.L."/>
            <person name="Liu Y.M."/>
            <person name="Chen H.J."/>
            <person name="Shen A.B."/>
            <person name="Li J.C."/>
            <person name="Su T.L."/>
            <person name="Shao C.P."/>
            <person name="Lee C.T."/>
            <person name="Hor L.I."/>
            <person name="Tsai S.F."/>
        </authorList>
    </citation>
    <scope>NUCLEOTIDE SEQUENCE [LARGE SCALE GENOMIC DNA]</scope>
    <source>
        <strain evidence="30 31">YJ016</strain>
    </source>
</reference>
<dbReference type="NCBIfam" id="NF006959">
    <property type="entry name" value="PRK09436.1"/>
    <property type="match status" value="1"/>
</dbReference>
<evidence type="ECO:0000256" key="23">
    <source>
        <dbReference type="ARBA" id="ARBA00023268"/>
    </source>
</evidence>
<dbReference type="FunFam" id="3.30.360.10:FF:000006">
    <property type="entry name" value="Bifunctional aspartokinase/homoserine dehydrogenase"/>
    <property type="match status" value="1"/>
</dbReference>
<comment type="pathway">
    <text evidence="5 28">Amino-acid biosynthesis; L-methionine biosynthesis via de novo pathway; L-homoserine from L-aspartate: step 3/3.</text>
</comment>
<dbReference type="InterPro" id="IPR001342">
    <property type="entry name" value="HDH_cat"/>
</dbReference>